<accession>A0A2A6RLK1</accession>
<organism evidence="2 3">
    <name type="scientific">Candidatus Viridilinea mediisalina</name>
    <dbReference type="NCBI Taxonomy" id="2024553"/>
    <lineage>
        <taxon>Bacteria</taxon>
        <taxon>Bacillati</taxon>
        <taxon>Chloroflexota</taxon>
        <taxon>Chloroflexia</taxon>
        <taxon>Chloroflexales</taxon>
        <taxon>Chloroflexineae</taxon>
        <taxon>Oscillochloridaceae</taxon>
        <taxon>Candidatus Viridilinea</taxon>
    </lineage>
</organism>
<gene>
    <name evidence="2" type="ORF">CJ255_07380</name>
</gene>
<proteinExistence type="predicted"/>
<evidence type="ECO:0000313" key="2">
    <source>
        <dbReference type="EMBL" id="PDW03720.1"/>
    </source>
</evidence>
<dbReference type="Proteomes" id="UP000220527">
    <property type="component" value="Unassembled WGS sequence"/>
</dbReference>
<dbReference type="Gene3D" id="2.60.40.10">
    <property type="entry name" value="Immunoglobulins"/>
    <property type="match status" value="1"/>
</dbReference>
<evidence type="ECO:0000313" key="3">
    <source>
        <dbReference type="Proteomes" id="UP000220527"/>
    </source>
</evidence>
<feature type="chain" id="PRO_5012133852" evidence="1">
    <location>
        <begin position="30"/>
        <end position="306"/>
    </location>
</feature>
<evidence type="ECO:0000256" key="1">
    <source>
        <dbReference type="SAM" id="SignalP"/>
    </source>
</evidence>
<dbReference type="Pfam" id="PF17957">
    <property type="entry name" value="Big_7"/>
    <property type="match status" value="1"/>
</dbReference>
<dbReference type="EMBL" id="NQWI01000023">
    <property type="protein sequence ID" value="PDW03720.1"/>
    <property type="molecule type" value="Genomic_DNA"/>
</dbReference>
<keyword evidence="1" id="KW-0732">Signal</keyword>
<protein>
    <submittedName>
        <fullName evidence="2">Uncharacterized protein</fullName>
    </submittedName>
</protein>
<dbReference type="InterPro" id="IPR013783">
    <property type="entry name" value="Ig-like_fold"/>
</dbReference>
<comment type="caution">
    <text evidence="2">The sequence shown here is derived from an EMBL/GenBank/DDBJ whole genome shotgun (WGS) entry which is preliminary data.</text>
</comment>
<name>A0A2A6RLK1_9CHLR</name>
<dbReference type="OrthoDB" id="140537at2"/>
<feature type="signal peptide" evidence="1">
    <location>
        <begin position="1"/>
        <end position="29"/>
    </location>
</feature>
<sequence>MFYLARHSTLLLTMLFTLLPMTTTGYANLADLDPIILHYPDATFSEEHAGQNGLLQPNPTISEIAIYPESLNSLTVIRISVCTDAPHFQLRWSMDGPDGFMTEIFVRPTSCSSDFGHGSRVMLNAVLGQVFTLYLWSSQQLLSEDDFMQRAARWRITVIGLGRINTERIPPLTVPAATVEEPSSGATAQGTITVRGWALNAASWHGTGVDQVQIHSGGQLLDTASYGQPRPDVGTDYGDPRFNNSGYSYQLDTTRLTNGSHTIQVRYRSSFDETWHIVEREINVSNPEVPIVRPSEVKVYLPLVQR</sequence>
<dbReference type="AlphaFoldDB" id="A0A2A6RLK1"/>
<dbReference type="RefSeq" id="WP_097643445.1">
    <property type="nucleotide sequence ID" value="NZ_NQWI01000023.1"/>
</dbReference>
<reference evidence="3" key="1">
    <citation type="submission" date="2017-08" db="EMBL/GenBank/DDBJ databases">
        <authorList>
            <person name="Grouzdev D.S."/>
            <person name="Gaisin V.A."/>
            <person name="Rysina M.S."/>
            <person name="Gorlenko V.M."/>
        </authorList>
    </citation>
    <scope>NUCLEOTIDE SEQUENCE [LARGE SCALE GENOMIC DNA]</scope>
    <source>
        <strain evidence="3">Kir15-3F</strain>
    </source>
</reference>
<keyword evidence="3" id="KW-1185">Reference proteome</keyword>